<evidence type="ECO:0000256" key="1">
    <source>
        <dbReference type="ARBA" id="ARBA00010554"/>
    </source>
</evidence>
<sequence length="102" mass="11361">MVSKILKIYLNENSKFEGKVAHEAIVEMLREAGISGATVLHGIEGYGVHNEIHTASILRLGTQLPLIIEAVDSEEKIREILPNIRKMVPEGLVTLQEVEIIY</sequence>
<organism evidence="2 3">
    <name type="scientific">Methanococcoides seepicolus</name>
    <dbReference type="NCBI Taxonomy" id="2828780"/>
    <lineage>
        <taxon>Archaea</taxon>
        <taxon>Methanobacteriati</taxon>
        <taxon>Methanobacteriota</taxon>
        <taxon>Stenosarchaea group</taxon>
        <taxon>Methanomicrobia</taxon>
        <taxon>Methanosarcinales</taxon>
        <taxon>Methanosarcinaceae</taxon>
        <taxon>Methanococcoides</taxon>
    </lineage>
</organism>
<proteinExistence type="inferred from homology"/>
<reference evidence="2" key="1">
    <citation type="journal article" date="2021" name="mSystems">
        <title>Bacteria and Archaea Synergistically Convert Glycine Betaine to Biogenic Methane in the Formosa Cold Seep of the South China Sea.</title>
        <authorList>
            <person name="Li L."/>
            <person name="Zhang W."/>
            <person name="Zhang S."/>
            <person name="Song L."/>
            <person name="Sun Q."/>
            <person name="Zhang H."/>
            <person name="Xiang H."/>
            <person name="Dong X."/>
        </authorList>
    </citation>
    <scope>NUCLEOTIDE SEQUENCE</scope>
    <source>
        <strain evidence="2">LLY</strain>
    </source>
</reference>
<dbReference type="Pfam" id="PF02641">
    <property type="entry name" value="DUF190"/>
    <property type="match status" value="1"/>
</dbReference>
<accession>A0A9E4ZFW0</accession>
<comment type="caution">
    <text evidence="2">The sequence shown here is derived from an EMBL/GenBank/DDBJ whole genome shotgun (WGS) entry which is preliminary data.</text>
</comment>
<dbReference type="PANTHER" id="PTHR35983:SF1">
    <property type="entry name" value="UPF0166 PROTEIN TM_0021"/>
    <property type="match status" value="1"/>
</dbReference>
<dbReference type="EMBL" id="JAGSOI010000036">
    <property type="protein sequence ID" value="MCM1987135.1"/>
    <property type="molecule type" value="Genomic_DNA"/>
</dbReference>
<keyword evidence="3" id="KW-1185">Reference proteome</keyword>
<dbReference type="Gene3D" id="3.30.70.120">
    <property type="match status" value="1"/>
</dbReference>
<dbReference type="InterPro" id="IPR015867">
    <property type="entry name" value="N-reg_PII/ATP_PRibTrfase_C"/>
</dbReference>
<evidence type="ECO:0000313" key="2">
    <source>
        <dbReference type="EMBL" id="MCM1987135.1"/>
    </source>
</evidence>
<protein>
    <submittedName>
        <fullName evidence="2">DUF190 domain-containing protein</fullName>
    </submittedName>
</protein>
<comment type="similarity">
    <text evidence="1">Belongs to the UPF0166 family.</text>
</comment>
<dbReference type="PANTHER" id="PTHR35983">
    <property type="entry name" value="UPF0166 PROTEIN TM_0021"/>
    <property type="match status" value="1"/>
</dbReference>
<dbReference type="Proteomes" id="UP001056766">
    <property type="component" value="Unassembled WGS sequence"/>
</dbReference>
<dbReference type="SUPFAM" id="SSF54913">
    <property type="entry name" value="GlnB-like"/>
    <property type="match status" value="1"/>
</dbReference>
<dbReference type="RefSeq" id="WP_250868479.1">
    <property type="nucleotide sequence ID" value="NZ_JAGSOI010000036.1"/>
</dbReference>
<gene>
    <name evidence="2" type="ORF">KDK67_09085</name>
</gene>
<dbReference type="InterPro" id="IPR003793">
    <property type="entry name" value="UPF0166"/>
</dbReference>
<evidence type="ECO:0000313" key="3">
    <source>
        <dbReference type="Proteomes" id="UP001056766"/>
    </source>
</evidence>
<dbReference type="InterPro" id="IPR011322">
    <property type="entry name" value="N-reg_PII-like_a/b"/>
</dbReference>
<name>A0A9E4ZFW0_9EURY</name>
<dbReference type="AlphaFoldDB" id="A0A9E4ZFW0"/>
<reference evidence="2" key="2">
    <citation type="submission" date="2021-04" db="EMBL/GenBank/DDBJ databases">
        <authorList>
            <person name="Dong X."/>
        </authorList>
    </citation>
    <scope>NUCLEOTIDE SEQUENCE</scope>
    <source>
        <strain evidence="2">LLY</strain>
    </source>
</reference>